<dbReference type="EMBL" id="JAINUG010000014">
    <property type="protein sequence ID" value="KAJ8413797.1"/>
    <property type="molecule type" value="Genomic_DNA"/>
</dbReference>
<gene>
    <name evidence="2" type="ORF">AAFF_G00063950</name>
</gene>
<comment type="caution">
    <text evidence="2">The sequence shown here is derived from an EMBL/GenBank/DDBJ whole genome shotgun (WGS) entry which is preliminary data.</text>
</comment>
<reference evidence="2" key="1">
    <citation type="journal article" date="2023" name="Science">
        <title>Genome structures resolve the early diversification of teleost fishes.</title>
        <authorList>
            <person name="Parey E."/>
            <person name="Louis A."/>
            <person name="Montfort J."/>
            <person name="Bouchez O."/>
            <person name="Roques C."/>
            <person name="Iampietro C."/>
            <person name="Lluch J."/>
            <person name="Castinel A."/>
            <person name="Donnadieu C."/>
            <person name="Desvignes T."/>
            <person name="Floi Bucao C."/>
            <person name="Jouanno E."/>
            <person name="Wen M."/>
            <person name="Mejri S."/>
            <person name="Dirks R."/>
            <person name="Jansen H."/>
            <person name="Henkel C."/>
            <person name="Chen W.J."/>
            <person name="Zahm M."/>
            <person name="Cabau C."/>
            <person name="Klopp C."/>
            <person name="Thompson A.W."/>
            <person name="Robinson-Rechavi M."/>
            <person name="Braasch I."/>
            <person name="Lecointre G."/>
            <person name="Bobe J."/>
            <person name="Postlethwait J.H."/>
            <person name="Berthelot C."/>
            <person name="Roest Crollius H."/>
            <person name="Guiguen Y."/>
        </authorList>
    </citation>
    <scope>NUCLEOTIDE SEQUENCE</scope>
    <source>
        <strain evidence="2">NC1722</strain>
    </source>
</reference>
<keyword evidence="3" id="KW-1185">Reference proteome</keyword>
<accession>A0AAD7T4W6</accession>
<feature type="region of interest" description="Disordered" evidence="1">
    <location>
        <begin position="94"/>
        <end position="121"/>
    </location>
</feature>
<organism evidence="2 3">
    <name type="scientific">Aldrovandia affinis</name>
    <dbReference type="NCBI Taxonomy" id="143900"/>
    <lineage>
        <taxon>Eukaryota</taxon>
        <taxon>Metazoa</taxon>
        <taxon>Chordata</taxon>
        <taxon>Craniata</taxon>
        <taxon>Vertebrata</taxon>
        <taxon>Euteleostomi</taxon>
        <taxon>Actinopterygii</taxon>
        <taxon>Neopterygii</taxon>
        <taxon>Teleostei</taxon>
        <taxon>Notacanthiformes</taxon>
        <taxon>Halosauridae</taxon>
        <taxon>Aldrovandia</taxon>
    </lineage>
</organism>
<evidence type="ECO:0000313" key="3">
    <source>
        <dbReference type="Proteomes" id="UP001221898"/>
    </source>
</evidence>
<proteinExistence type="predicted"/>
<evidence type="ECO:0000313" key="2">
    <source>
        <dbReference type="EMBL" id="KAJ8413797.1"/>
    </source>
</evidence>
<dbReference type="Proteomes" id="UP001221898">
    <property type="component" value="Unassembled WGS sequence"/>
</dbReference>
<protein>
    <submittedName>
        <fullName evidence="2">Uncharacterized protein</fullName>
    </submittedName>
</protein>
<name>A0AAD7T4W6_9TELE</name>
<dbReference type="AlphaFoldDB" id="A0AAD7T4W6"/>
<sequence length="121" mass="13244">MRGPASLSSACSPIRSLSPVLEVSLFCAQSGSAPNRGGCHPLRDLIHIAWHSDRKKTPACKMGAWLGERLDPRLQRLGSPARSADELSLWVWGPVPPVDKRSKRQRRTGPVSRPGLWDSPS</sequence>
<evidence type="ECO:0000256" key="1">
    <source>
        <dbReference type="SAM" id="MobiDB-lite"/>
    </source>
</evidence>